<dbReference type="STRING" id="446470.Snas_4434"/>
<sequence>MNRLPASLRRFLVTGTGAVVTRAVGSWIARSPAAPKLERINHSGTPVSLSEGPAVAVGASAASALGARTPTHAAAALVAGLGSGAVGLYDDTADIAETPPPKGLAGHLRALAAGHATGGSVKLAGLGLVGLAAATLIDSDRDSGGESRARRVTTTLLGAGVIAGTANLINLFDLRPGRALKLVSSIAGPISTKNDTAGGVAAGTLGAAGAALPDDLEERTMLGDCGANALGALVGLSWTARSGVGKRAALLAGVAALTLASEKVSFTKVIAHTPVLREVDELGRRGGA</sequence>
<evidence type="ECO:0000313" key="2">
    <source>
        <dbReference type="Proteomes" id="UP000000844"/>
    </source>
</evidence>
<evidence type="ECO:0000313" key="1">
    <source>
        <dbReference type="EMBL" id="ADD44079.1"/>
    </source>
</evidence>
<proteinExistence type="predicted"/>
<dbReference type="HOGENOM" id="CLU_078449_0_0_11"/>
<name>D3Q530_STANL</name>
<evidence type="ECO:0008006" key="3">
    <source>
        <dbReference type="Google" id="ProtNLM"/>
    </source>
</evidence>
<organism evidence="1 2">
    <name type="scientific">Stackebrandtia nassauensis (strain DSM 44728 / CIP 108903 / NRRL B-16338 / NBRC 102104 / LLR-40K-21)</name>
    <dbReference type="NCBI Taxonomy" id="446470"/>
    <lineage>
        <taxon>Bacteria</taxon>
        <taxon>Bacillati</taxon>
        <taxon>Actinomycetota</taxon>
        <taxon>Actinomycetes</taxon>
        <taxon>Glycomycetales</taxon>
        <taxon>Glycomycetaceae</taxon>
        <taxon>Stackebrandtia</taxon>
    </lineage>
</organism>
<accession>D3Q530</accession>
<dbReference type="RefSeq" id="WP_013019650.1">
    <property type="nucleotide sequence ID" value="NC_013947.1"/>
</dbReference>
<reference evidence="1 2" key="1">
    <citation type="journal article" date="2009" name="Stand. Genomic Sci.">
        <title>Complete genome sequence of Stackebrandtia nassauensis type strain (LLR-40K-21).</title>
        <authorList>
            <person name="Munk C."/>
            <person name="Lapidus A."/>
            <person name="Copeland A."/>
            <person name="Jando M."/>
            <person name="Mayilraj S."/>
            <person name="Glavina Del Rio T."/>
            <person name="Nolan M."/>
            <person name="Chen F."/>
            <person name="Lucas S."/>
            <person name="Tice H."/>
            <person name="Cheng J.F."/>
            <person name="Han C."/>
            <person name="Detter J.C."/>
            <person name="Bruce D."/>
            <person name="Goodwin L."/>
            <person name="Chain P."/>
            <person name="Pitluck S."/>
            <person name="Goker M."/>
            <person name="Ovchinikova G."/>
            <person name="Pati A."/>
            <person name="Ivanova N."/>
            <person name="Mavromatis K."/>
            <person name="Chen A."/>
            <person name="Palaniappan K."/>
            <person name="Land M."/>
            <person name="Hauser L."/>
            <person name="Chang Y.J."/>
            <person name="Jeffries C.D."/>
            <person name="Bristow J."/>
            <person name="Eisen J.A."/>
            <person name="Markowitz V."/>
            <person name="Hugenholtz P."/>
            <person name="Kyrpides N.C."/>
            <person name="Klenk H.P."/>
        </authorList>
    </citation>
    <scope>NUCLEOTIDE SEQUENCE [LARGE SCALE GENOMIC DNA]</scope>
    <source>
        <strain evidence="2">DSM 44728 / CIP 108903 / NRRL B-16338 / NBRC 102104 / LLR-40K-21</strain>
    </source>
</reference>
<protein>
    <recommendedName>
        <fullName evidence="3">Glycosyl transferase family 4</fullName>
    </recommendedName>
</protein>
<dbReference type="eggNOG" id="COG0472">
    <property type="taxonomic scope" value="Bacteria"/>
</dbReference>
<dbReference type="Proteomes" id="UP000000844">
    <property type="component" value="Chromosome"/>
</dbReference>
<keyword evidence="2" id="KW-1185">Reference proteome</keyword>
<dbReference type="EMBL" id="CP001778">
    <property type="protein sequence ID" value="ADD44079.1"/>
    <property type="molecule type" value="Genomic_DNA"/>
</dbReference>
<dbReference type="AlphaFoldDB" id="D3Q530"/>
<gene>
    <name evidence="1" type="ordered locus">Snas_4434</name>
</gene>
<dbReference type="KEGG" id="sna:Snas_4434"/>